<keyword evidence="2" id="KW-1003">Cell membrane</keyword>
<keyword evidence="4 6" id="KW-0067">ATP-binding</keyword>
<evidence type="ECO:0000256" key="3">
    <source>
        <dbReference type="ARBA" id="ARBA00022741"/>
    </source>
</evidence>
<dbReference type="PROSITE" id="PS50893">
    <property type="entry name" value="ABC_TRANSPORTER_2"/>
    <property type="match status" value="1"/>
</dbReference>
<evidence type="ECO:0000256" key="2">
    <source>
        <dbReference type="ARBA" id="ARBA00022475"/>
    </source>
</evidence>
<dbReference type="Gene3D" id="3.40.50.300">
    <property type="entry name" value="P-loop containing nucleotide triphosphate hydrolases"/>
    <property type="match status" value="1"/>
</dbReference>
<dbReference type="EMBL" id="JAJAWG010000016">
    <property type="protein sequence ID" value="MCB5197525.1"/>
    <property type="molecule type" value="Genomic_DNA"/>
</dbReference>
<dbReference type="Proteomes" id="UP001198034">
    <property type="component" value="Unassembled WGS sequence"/>
</dbReference>
<evidence type="ECO:0000259" key="5">
    <source>
        <dbReference type="PROSITE" id="PS50893"/>
    </source>
</evidence>
<dbReference type="InterPro" id="IPR027417">
    <property type="entry name" value="P-loop_NTPase"/>
</dbReference>
<dbReference type="InterPro" id="IPR003439">
    <property type="entry name" value="ABC_transporter-like_ATP-bd"/>
</dbReference>
<dbReference type="Pfam" id="PF00005">
    <property type="entry name" value="ABC_tran"/>
    <property type="match status" value="1"/>
</dbReference>
<organism evidence="6 7">
    <name type="scientific">Deefgea salmonis</name>
    <dbReference type="NCBI Taxonomy" id="2875502"/>
    <lineage>
        <taxon>Bacteria</taxon>
        <taxon>Pseudomonadati</taxon>
        <taxon>Pseudomonadota</taxon>
        <taxon>Betaproteobacteria</taxon>
        <taxon>Neisseriales</taxon>
        <taxon>Chitinibacteraceae</taxon>
        <taxon>Deefgea</taxon>
    </lineage>
</organism>
<dbReference type="PANTHER" id="PTHR42781">
    <property type="entry name" value="SPERMIDINE/PUTRESCINE IMPORT ATP-BINDING PROTEIN POTA"/>
    <property type="match status" value="1"/>
</dbReference>
<feature type="domain" description="ABC transporter" evidence="5">
    <location>
        <begin position="4"/>
        <end position="233"/>
    </location>
</feature>
<dbReference type="PANTHER" id="PTHR42781:SF4">
    <property type="entry name" value="SPERMIDINE_PUTRESCINE IMPORT ATP-BINDING PROTEIN POTA"/>
    <property type="match status" value="1"/>
</dbReference>
<keyword evidence="1" id="KW-0813">Transport</keyword>
<dbReference type="GO" id="GO:0005524">
    <property type="term" value="F:ATP binding"/>
    <property type="evidence" value="ECO:0007669"/>
    <property type="project" value="UniProtKB-KW"/>
</dbReference>
<name>A0ABS8BP72_9NEIS</name>
<evidence type="ECO:0000256" key="4">
    <source>
        <dbReference type="ARBA" id="ARBA00022840"/>
    </source>
</evidence>
<gene>
    <name evidence="6" type="ORF">LG219_14780</name>
</gene>
<protein>
    <submittedName>
        <fullName evidence="6">ATP-binding cassette domain-containing protein</fullName>
    </submittedName>
</protein>
<evidence type="ECO:0000313" key="7">
    <source>
        <dbReference type="Proteomes" id="UP001198034"/>
    </source>
</evidence>
<keyword evidence="3" id="KW-0547">Nucleotide-binding</keyword>
<proteinExistence type="predicted"/>
<dbReference type="SMART" id="SM00382">
    <property type="entry name" value="AAA"/>
    <property type="match status" value="1"/>
</dbReference>
<dbReference type="SUPFAM" id="SSF52540">
    <property type="entry name" value="P-loop containing nucleoside triphosphate hydrolases"/>
    <property type="match status" value="1"/>
</dbReference>
<dbReference type="PROSITE" id="PS00211">
    <property type="entry name" value="ABC_TRANSPORTER_1"/>
    <property type="match status" value="1"/>
</dbReference>
<reference evidence="6 7" key="1">
    <citation type="submission" date="2021-10" db="EMBL/GenBank/DDBJ databases">
        <authorList>
            <person name="Chen M."/>
        </authorList>
    </citation>
    <scope>NUCLEOTIDE SEQUENCE [LARGE SCALE GENOMIC DNA]</scope>
    <source>
        <strain evidence="6 7">H3-26</strain>
    </source>
</reference>
<sequence>MHNLYLDIQTPMQSAHGARLLQIKTHIQAGSITAISGPSGAGKSTLLRLIAGLNTPQQGEIRYGDQCWFDGKTRVATRHRHVGMVFQDYALFPNLTVRAQLAYAQQQRNDAQIDQLIEQMGLQQLASRKPEQLSGGQQQRVALARSLAAEPKILLLDEALSALDRSLRDELQQHLLNWQAQSGAILLVVSHDLGEIFRLASRVIQLENGQMFADGTPAAVLLPQRASGRLQLMGTLLAIESAGVAALLTVACGNETVATLVSPEEAARYRVGQSISLTVSAANACVSAVY</sequence>
<dbReference type="InterPro" id="IPR003593">
    <property type="entry name" value="AAA+_ATPase"/>
</dbReference>
<dbReference type="InterPro" id="IPR050093">
    <property type="entry name" value="ABC_SmlMolc_Importer"/>
</dbReference>
<comment type="caution">
    <text evidence="6">The sequence shown here is derived from an EMBL/GenBank/DDBJ whole genome shotgun (WGS) entry which is preliminary data.</text>
</comment>
<dbReference type="InterPro" id="IPR017871">
    <property type="entry name" value="ABC_transporter-like_CS"/>
</dbReference>
<keyword evidence="2" id="KW-0472">Membrane</keyword>
<dbReference type="RefSeq" id="WP_226765216.1">
    <property type="nucleotide sequence ID" value="NZ_JAJAWG010000016.1"/>
</dbReference>
<accession>A0ABS8BP72</accession>
<evidence type="ECO:0000256" key="1">
    <source>
        <dbReference type="ARBA" id="ARBA00022448"/>
    </source>
</evidence>
<keyword evidence="7" id="KW-1185">Reference proteome</keyword>
<evidence type="ECO:0000313" key="6">
    <source>
        <dbReference type="EMBL" id="MCB5197525.1"/>
    </source>
</evidence>